<feature type="domain" description="HotDog ACOT-type" evidence="3">
    <location>
        <begin position="29"/>
        <end position="144"/>
    </location>
</feature>
<dbReference type="InterPro" id="IPR003736">
    <property type="entry name" value="PAAI_dom"/>
</dbReference>
<dbReference type="SUPFAM" id="SSF54637">
    <property type="entry name" value="Thioesterase/thiol ester dehydrase-isomerase"/>
    <property type="match status" value="1"/>
</dbReference>
<dbReference type="PROSITE" id="PS51770">
    <property type="entry name" value="HOTDOG_ACOT"/>
    <property type="match status" value="1"/>
</dbReference>
<dbReference type="GO" id="GO:0005829">
    <property type="term" value="C:cytosol"/>
    <property type="evidence" value="ECO:0007669"/>
    <property type="project" value="TreeGrafter"/>
</dbReference>
<name>A0A3M0CXY5_9PROT</name>
<dbReference type="GO" id="GO:0061522">
    <property type="term" value="F:1,4-dihydroxy-2-naphthoyl-CoA thioesterase activity"/>
    <property type="evidence" value="ECO:0007669"/>
    <property type="project" value="TreeGrafter"/>
</dbReference>
<dbReference type="AlphaFoldDB" id="A0A3M0CXY5"/>
<dbReference type="PANTHER" id="PTHR43240">
    <property type="entry name" value="1,4-DIHYDROXY-2-NAPHTHOYL-COA THIOESTERASE 1"/>
    <property type="match status" value="1"/>
</dbReference>
<gene>
    <name evidence="4" type="ORF">BXY39_1004</name>
</gene>
<keyword evidence="1 2" id="KW-0378">Hydrolase</keyword>
<evidence type="ECO:0000259" key="3">
    <source>
        <dbReference type="PROSITE" id="PS51770"/>
    </source>
</evidence>
<dbReference type="InParanoid" id="A0A3M0CXY5"/>
<dbReference type="Pfam" id="PF03061">
    <property type="entry name" value="4HBT"/>
    <property type="match status" value="1"/>
</dbReference>
<dbReference type="RefSeq" id="WP_121937670.1">
    <property type="nucleotide sequence ID" value="NZ_REFR01000009.1"/>
</dbReference>
<sequence length="144" mass="15719">MDEFSETPKDTIIPSLETLGGRVVDVDEAAGRCRLEFNPTPSMCNPYGYVQGGFVAAMLDDACGVTAFLCAGRRRFTTGHMNVDFLAGVRPGHMLTAEAELVRNGARQCVVDARLMRDGTLLARGTCHQIYMDTRRITGDGKDE</sequence>
<evidence type="ECO:0000313" key="5">
    <source>
        <dbReference type="Proteomes" id="UP000271227"/>
    </source>
</evidence>
<proteinExistence type="predicted"/>
<dbReference type="Gene3D" id="3.10.129.10">
    <property type="entry name" value="Hotdog Thioesterase"/>
    <property type="match status" value="1"/>
</dbReference>
<dbReference type="PANTHER" id="PTHR43240:SF1">
    <property type="entry name" value="BLR5584 PROTEIN"/>
    <property type="match status" value="1"/>
</dbReference>
<dbReference type="Proteomes" id="UP000271227">
    <property type="component" value="Unassembled WGS sequence"/>
</dbReference>
<protein>
    <submittedName>
        <fullName evidence="4">Uncharacterized protein (TIGR00369 family)</fullName>
    </submittedName>
</protein>
<dbReference type="InterPro" id="IPR029069">
    <property type="entry name" value="HotDog_dom_sf"/>
</dbReference>
<comment type="caution">
    <text evidence="4">The sequence shown here is derived from an EMBL/GenBank/DDBJ whole genome shotgun (WGS) entry which is preliminary data.</text>
</comment>
<evidence type="ECO:0000256" key="2">
    <source>
        <dbReference type="PROSITE-ProRule" id="PRU01106"/>
    </source>
</evidence>
<dbReference type="NCBIfam" id="TIGR00369">
    <property type="entry name" value="unchar_dom_1"/>
    <property type="match status" value="1"/>
</dbReference>
<evidence type="ECO:0000313" key="4">
    <source>
        <dbReference type="EMBL" id="RMB12506.1"/>
    </source>
</evidence>
<dbReference type="InterPro" id="IPR006683">
    <property type="entry name" value="Thioestr_dom"/>
</dbReference>
<dbReference type="OrthoDB" id="9813282at2"/>
<accession>A0A3M0CXY5</accession>
<dbReference type="CDD" id="cd03443">
    <property type="entry name" value="PaaI_thioesterase"/>
    <property type="match status" value="1"/>
</dbReference>
<keyword evidence="5" id="KW-1185">Reference proteome</keyword>
<dbReference type="EMBL" id="REFR01000009">
    <property type="protein sequence ID" value="RMB12506.1"/>
    <property type="molecule type" value="Genomic_DNA"/>
</dbReference>
<reference evidence="4 5" key="1">
    <citation type="submission" date="2018-10" db="EMBL/GenBank/DDBJ databases">
        <title>Genomic Encyclopedia of Archaeal and Bacterial Type Strains, Phase II (KMG-II): from individual species to whole genera.</title>
        <authorList>
            <person name="Goeker M."/>
        </authorList>
    </citation>
    <scope>NUCLEOTIDE SEQUENCE [LARGE SCALE GENOMIC DNA]</scope>
    <source>
        <strain evidence="4 5">DSM 25217</strain>
    </source>
</reference>
<dbReference type="InterPro" id="IPR033120">
    <property type="entry name" value="HOTDOG_ACOT"/>
</dbReference>
<organism evidence="4 5">
    <name type="scientific">Eilatimonas milleporae</name>
    <dbReference type="NCBI Taxonomy" id="911205"/>
    <lineage>
        <taxon>Bacteria</taxon>
        <taxon>Pseudomonadati</taxon>
        <taxon>Pseudomonadota</taxon>
        <taxon>Alphaproteobacteria</taxon>
        <taxon>Kordiimonadales</taxon>
        <taxon>Kordiimonadaceae</taxon>
        <taxon>Eilatimonas</taxon>
    </lineage>
</organism>
<evidence type="ECO:0000256" key="1">
    <source>
        <dbReference type="ARBA" id="ARBA00022801"/>
    </source>
</evidence>